<evidence type="ECO:0000259" key="3">
    <source>
        <dbReference type="Pfam" id="PF13452"/>
    </source>
</evidence>
<dbReference type="OrthoDB" id="5415111at2"/>
<evidence type="ECO:0000313" key="5">
    <source>
        <dbReference type="Proteomes" id="UP000004816"/>
    </source>
</evidence>
<organism evidence="4 5">
    <name type="scientific">Segniliparus rugosus (strain ATCC BAA-974 / DSM 45345 / CCUG 50838 / CIP 108380 / JCM 13579 / CDC 945)</name>
    <dbReference type="NCBI Taxonomy" id="679197"/>
    <lineage>
        <taxon>Bacteria</taxon>
        <taxon>Bacillati</taxon>
        <taxon>Actinomycetota</taxon>
        <taxon>Actinomycetes</taxon>
        <taxon>Mycobacteriales</taxon>
        <taxon>Segniliparaceae</taxon>
        <taxon>Segniliparus</taxon>
    </lineage>
</organism>
<dbReference type="Proteomes" id="UP000004816">
    <property type="component" value="Unassembled WGS sequence"/>
</dbReference>
<feature type="domain" description="FAS1-like dehydratase" evidence="3">
    <location>
        <begin position="18"/>
        <end position="131"/>
    </location>
</feature>
<dbReference type="Pfam" id="PF13452">
    <property type="entry name" value="FAS1_DH_region"/>
    <property type="match status" value="1"/>
</dbReference>
<feature type="domain" description="MaoC-like" evidence="2">
    <location>
        <begin position="228"/>
        <end position="321"/>
    </location>
</feature>
<proteinExistence type="inferred from homology"/>
<evidence type="ECO:0008006" key="6">
    <source>
        <dbReference type="Google" id="ProtNLM"/>
    </source>
</evidence>
<dbReference type="AlphaFoldDB" id="E5XU76"/>
<reference evidence="4 5" key="1">
    <citation type="journal article" date="2011" name="Stand. Genomic Sci.">
        <title>High quality draft genome sequence of Segniliparus rugosus CDC 945(T)= (ATCC BAA-974(T)).</title>
        <authorList>
            <person name="Earl A.M."/>
            <person name="Desjardins C.A."/>
            <person name="Fitzgerald M.G."/>
            <person name="Arachchi H.M."/>
            <person name="Zeng Q."/>
            <person name="Mehta T."/>
            <person name="Griggs A."/>
            <person name="Birren B.W."/>
            <person name="Toney N.C."/>
            <person name="Carr J."/>
            <person name="Posey J."/>
            <person name="Butler W.R."/>
        </authorList>
    </citation>
    <scope>NUCLEOTIDE SEQUENCE [LARGE SCALE GENOMIC DNA]</scope>
    <source>
        <strain evidence="5">ATCC BAA-974 / DSM 45345 / CCUG 50838 / CIP 108380 / JCM 13579 / CDC 945</strain>
    </source>
</reference>
<comment type="caution">
    <text evidence="4">The sequence shown here is derived from an EMBL/GenBank/DDBJ whole genome shotgun (WGS) entry which is preliminary data.</text>
</comment>
<dbReference type="NCBIfam" id="NF040620">
    <property type="entry name" value="fused_HadA_HadB"/>
    <property type="match status" value="1"/>
</dbReference>
<dbReference type="InterPro" id="IPR002539">
    <property type="entry name" value="MaoC-like_dom"/>
</dbReference>
<dbReference type="eggNOG" id="COG2030">
    <property type="taxonomic scope" value="Bacteria"/>
</dbReference>
<dbReference type="HOGENOM" id="CLU_069117_0_0_11"/>
<accession>E5XU76</accession>
<evidence type="ECO:0000313" key="4">
    <source>
        <dbReference type="EMBL" id="EFV12139.1"/>
    </source>
</evidence>
<dbReference type="Gene3D" id="3.10.129.10">
    <property type="entry name" value="Hotdog Thioesterase"/>
    <property type="match status" value="2"/>
</dbReference>
<protein>
    <recommendedName>
        <fullName evidence="6">(R)-hydratase</fullName>
    </recommendedName>
</protein>
<dbReference type="RefSeq" id="WP_007471738.1">
    <property type="nucleotide sequence ID" value="NZ_KI391953.1"/>
</dbReference>
<dbReference type="SUPFAM" id="SSF54637">
    <property type="entry name" value="Thioesterase/thiol ester dehydrase-isomerase"/>
    <property type="match status" value="2"/>
</dbReference>
<dbReference type="STRING" id="679197.HMPREF9336_03048"/>
<comment type="similarity">
    <text evidence="1">Belongs to the enoyl-CoA hydratase/isomerase family.</text>
</comment>
<sequence length="352" mass="38592">MSDNLERNGAPFRDLSEHVGYHYVHPDYYEICREVIRDYAKAVQDYHPFHWDEAAAKKAGHPGLIAPLTFPAAYGIRIQEAMFSALNYIPGPMVQAEQRFIYHRPFYAGDKVRCEVEVTSFRSSLGADITETKNSAFLWDTGEPVLTGWTTLAARTGEVMDDNVARLADDVMMHAKQYDAALKEGAKEAICQESPDRVLWPESAEATPLPPSLAPKFEEVTAGADLPQRSIRVSRGDLINYAGIAADRNPIHWHDKVAGLAGFDTVIAHGMLTMGYGATYLNGWAGDPSAVKKYDVRFVSPVLVPADSAAEIVFSGKIRSLDAATRTGVVALTAVANEKKIFGKALATIQFA</sequence>
<dbReference type="CDD" id="cd03441">
    <property type="entry name" value="R_hydratase_like"/>
    <property type="match status" value="1"/>
</dbReference>
<keyword evidence="5" id="KW-1185">Reference proteome</keyword>
<dbReference type="Pfam" id="PF01575">
    <property type="entry name" value="MaoC_dehydratas"/>
    <property type="match status" value="1"/>
</dbReference>
<evidence type="ECO:0000256" key="1">
    <source>
        <dbReference type="ARBA" id="ARBA00005254"/>
    </source>
</evidence>
<dbReference type="InterPro" id="IPR039569">
    <property type="entry name" value="FAS1-like_DH_region"/>
</dbReference>
<evidence type="ECO:0000259" key="2">
    <source>
        <dbReference type="Pfam" id="PF01575"/>
    </source>
</evidence>
<dbReference type="EMBL" id="ACZI02000001">
    <property type="protein sequence ID" value="EFV12139.1"/>
    <property type="molecule type" value="Genomic_DNA"/>
</dbReference>
<gene>
    <name evidence="4" type="ORF">HMPREF9336_03048</name>
</gene>
<dbReference type="PANTHER" id="PTHR43841:SF3">
    <property type="entry name" value="(3R)-HYDROXYACYL-ACP DEHYDRATASE SUBUNIT HADB"/>
    <property type="match status" value="1"/>
</dbReference>
<name>E5XU76_SEGRC</name>
<dbReference type="PANTHER" id="PTHR43841">
    <property type="entry name" value="3-HYDROXYACYL-THIOESTER DEHYDRATASE HTDX-RELATED"/>
    <property type="match status" value="1"/>
</dbReference>
<dbReference type="InterPro" id="IPR029069">
    <property type="entry name" value="HotDog_dom_sf"/>
</dbReference>